<sequence>MMQQQNRNRHHQAVPPELYLSIPAISSYAPRKAADYDAFPYDFLPYLTPVAEKHFLHIYNTSWNTAVFLACWKTLVLFPILKPGKDLSSASSYHLISLLSHARKVMEHMMATHLSWWLERNCQVQEEQCSFWPHRSTLPGWSGAD</sequence>
<comment type="caution">
    <text evidence="1">The sequence shown here is derived from an EMBL/GenBank/DDBJ whole genome shotgun (WGS) entry which is preliminary data.</text>
</comment>
<dbReference type="OrthoDB" id="6381015at2759"/>
<proteinExistence type="predicted"/>
<organism evidence="1 2">
    <name type="scientific">Portunus trituberculatus</name>
    <name type="common">Swimming crab</name>
    <name type="synonym">Neptunus trituberculatus</name>
    <dbReference type="NCBI Taxonomy" id="210409"/>
    <lineage>
        <taxon>Eukaryota</taxon>
        <taxon>Metazoa</taxon>
        <taxon>Ecdysozoa</taxon>
        <taxon>Arthropoda</taxon>
        <taxon>Crustacea</taxon>
        <taxon>Multicrustacea</taxon>
        <taxon>Malacostraca</taxon>
        <taxon>Eumalacostraca</taxon>
        <taxon>Eucarida</taxon>
        <taxon>Decapoda</taxon>
        <taxon>Pleocyemata</taxon>
        <taxon>Brachyura</taxon>
        <taxon>Eubrachyura</taxon>
        <taxon>Portunoidea</taxon>
        <taxon>Portunidae</taxon>
        <taxon>Portuninae</taxon>
        <taxon>Portunus</taxon>
    </lineage>
</organism>
<evidence type="ECO:0000313" key="2">
    <source>
        <dbReference type="Proteomes" id="UP000324222"/>
    </source>
</evidence>
<keyword evidence="2" id="KW-1185">Reference proteome</keyword>
<dbReference type="PANTHER" id="PTHR36688">
    <property type="entry name" value="ENDO/EXONUCLEASE/PHOSPHATASE DOMAIN-CONTAINING PROTEIN"/>
    <property type="match status" value="1"/>
</dbReference>
<name>A0A5B7HWE1_PORTR</name>
<dbReference type="PANTHER" id="PTHR36688:SF1">
    <property type="entry name" value="ENDONUCLEASE_EXONUCLEASE_PHOSPHATASE DOMAIN-CONTAINING PROTEIN"/>
    <property type="match status" value="1"/>
</dbReference>
<accession>A0A5B7HWE1</accession>
<protein>
    <submittedName>
        <fullName evidence="1">Uncharacterized protein</fullName>
    </submittedName>
</protein>
<dbReference type="AlphaFoldDB" id="A0A5B7HWE1"/>
<dbReference type="Proteomes" id="UP000324222">
    <property type="component" value="Unassembled WGS sequence"/>
</dbReference>
<evidence type="ECO:0000313" key="1">
    <source>
        <dbReference type="EMBL" id="MPC72714.1"/>
    </source>
</evidence>
<dbReference type="EMBL" id="VSRR010035267">
    <property type="protein sequence ID" value="MPC72714.1"/>
    <property type="molecule type" value="Genomic_DNA"/>
</dbReference>
<dbReference type="InterPro" id="IPR052560">
    <property type="entry name" value="RdDP_mobile_element"/>
</dbReference>
<gene>
    <name evidence="1" type="ORF">E2C01_067025</name>
</gene>
<reference evidence="1 2" key="1">
    <citation type="submission" date="2019-05" db="EMBL/GenBank/DDBJ databases">
        <title>Another draft genome of Portunus trituberculatus and its Hox gene families provides insights of decapod evolution.</title>
        <authorList>
            <person name="Jeong J.-H."/>
            <person name="Song I."/>
            <person name="Kim S."/>
            <person name="Choi T."/>
            <person name="Kim D."/>
            <person name="Ryu S."/>
            <person name="Kim W."/>
        </authorList>
    </citation>
    <scope>NUCLEOTIDE SEQUENCE [LARGE SCALE GENOMIC DNA]</scope>
    <source>
        <tissue evidence="1">Muscle</tissue>
    </source>
</reference>